<organism evidence="2">
    <name type="scientific">Pseudomonas aeruginosa</name>
    <dbReference type="NCBI Taxonomy" id="287"/>
    <lineage>
        <taxon>Bacteria</taxon>
        <taxon>Pseudomonadati</taxon>
        <taxon>Pseudomonadota</taxon>
        <taxon>Gammaproteobacteria</taxon>
        <taxon>Pseudomonadales</taxon>
        <taxon>Pseudomonadaceae</taxon>
        <taxon>Pseudomonas</taxon>
    </lineage>
</organism>
<dbReference type="RefSeq" id="WP_015026454.1">
    <property type="nucleotide sequence ID" value="NZ_MN961672.1"/>
</dbReference>
<proteinExistence type="predicted"/>
<dbReference type="EMBL" id="MN961672">
    <property type="protein sequence ID" value="QIZ23425.1"/>
    <property type="molecule type" value="Genomic_DNA"/>
</dbReference>
<feature type="compositionally biased region" description="Polar residues" evidence="1">
    <location>
        <begin position="1"/>
        <end position="15"/>
    </location>
</feature>
<protein>
    <submittedName>
        <fullName evidence="2">Uncharacterized protein</fullName>
    </submittedName>
</protein>
<accession>A0A6H1QBG7</accession>
<dbReference type="AlphaFoldDB" id="A0A6H1QBG7"/>
<evidence type="ECO:0000256" key="1">
    <source>
        <dbReference type="SAM" id="MobiDB-lite"/>
    </source>
</evidence>
<feature type="region of interest" description="Disordered" evidence="1">
    <location>
        <begin position="1"/>
        <end position="24"/>
    </location>
</feature>
<name>A0A6H1QBG7_PSEAI</name>
<evidence type="ECO:0000313" key="2">
    <source>
        <dbReference type="EMBL" id="QIZ23425.1"/>
    </source>
</evidence>
<reference evidence="2" key="1">
    <citation type="submission" date="2020-01" db="EMBL/GenBank/DDBJ databases">
        <authorList>
            <person name="Zhou D."/>
        </authorList>
    </citation>
    <scope>NUCLEOTIDE SEQUENCE</scope>
    <source>
        <strain evidence="2">PA15W</strain>
        <plasmid evidence="2">pPA15W-NR</plasmid>
    </source>
</reference>
<sequence length="56" mass="6080">METAMSDTANTNTQKILPEVGARDIPHDDLGWQEVRDLGLDAVPGDLQDAEDLDGE</sequence>
<keyword evidence="2" id="KW-0614">Plasmid</keyword>
<geneLocation type="plasmid" evidence="2">
    <name>pPA15W-NR</name>
</geneLocation>